<dbReference type="SUPFAM" id="SSF52833">
    <property type="entry name" value="Thioredoxin-like"/>
    <property type="match status" value="1"/>
</dbReference>
<comment type="caution">
    <text evidence="3">The sequence shown here is derived from an EMBL/GenBank/DDBJ whole genome shotgun (WGS) entry which is preliminary data.</text>
</comment>
<comment type="similarity">
    <text evidence="1">Belongs to the thioredoxin family. DsbA subfamily.</text>
</comment>
<feature type="domain" description="Thioredoxin" evidence="2">
    <location>
        <begin position="32"/>
        <end position="218"/>
    </location>
</feature>
<dbReference type="PANTHER" id="PTHR13887:SF55">
    <property type="entry name" value="SLR0313 PROTEIN"/>
    <property type="match status" value="1"/>
</dbReference>
<keyword evidence="3" id="KW-0413">Isomerase</keyword>
<gene>
    <name evidence="3" type="ORF">FB557_1311</name>
</gene>
<dbReference type="EMBL" id="VIUW01000002">
    <property type="protein sequence ID" value="TWD15783.1"/>
    <property type="molecule type" value="Genomic_DNA"/>
</dbReference>
<name>A0A560WDN4_9MICO</name>
<dbReference type="InterPro" id="IPR012336">
    <property type="entry name" value="Thioredoxin-like_fold"/>
</dbReference>
<accession>A0A560WDN4</accession>
<dbReference type="RefSeq" id="WP_144856755.1">
    <property type="nucleotide sequence ID" value="NZ_BAAAYT010000001.1"/>
</dbReference>
<dbReference type="PROSITE" id="PS51352">
    <property type="entry name" value="THIOREDOXIN_2"/>
    <property type="match status" value="1"/>
</dbReference>
<protein>
    <submittedName>
        <fullName evidence="3">Protein-disulfide isomerase</fullName>
    </submittedName>
</protein>
<dbReference type="InterPro" id="IPR036249">
    <property type="entry name" value="Thioredoxin-like_sf"/>
</dbReference>
<evidence type="ECO:0000313" key="3">
    <source>
        <dbReference type="EMBL" id="TWD15783.1"/>
    </source>
</evidence>
<dbReference type="PANTHER" id="PTHR13887">
    <property type="entry name" value="GLUTATHIONE S-TRANSFERASE KAPPA"/>
    <property type="match status" value="1"/>
</dbReference>
<sequence length="219" mass="23746">MRRNVILSLLLIAVFVAVVAVAVGVTRPPSGTGVADSARTSSAVPVVREDSHVLSDAGEGAPVLVEFLDFECEACLAAYPLVEQIREEYAGELTFVVRYFPIPSHANAMNAAVAVEAAAQQGRFEDMYTRMYQTQSEWGEQQDSKAPLFRQFAQDLGLDMAAYDAAVADPAIQQRVEQDRQDGMALGVQGTPTFFLDGELLQPTSEGDFRAQIDAAVNR</sequence>
<evidence type="ECO:0000256" key="1">
    <source>
        <dbReference type="ARBA" id="ARBA00005791"/>
    </source>
</evidence>
<dbReference type="InterPro" id="IPR013766">
    <property type="entry name" value="Thioredoxin_domain"/>
</dbReference>
<dbReference type="Pfam" id="PF13462">
    <property type="entry name" value="Thioredoxin_4"/>
    <property type="match status" value="1"/>
</dbReference>
<dbReference type="Proteomes" id="UP000315628">
    <property type="component" value="Unassembled WGS sequence"/>
</dbReference>
<organism evidence="3 4">
    <name type="scientific">Marihabitans asiaticum</name>
    <dbReference type="NCBI Taxonomy" id="415218"/>
    <lineage>
        <taxon>Bacteria</taxon>
        <taxon>Bacillati</taxon>
        <taxon>Actinomycetota</taxon>
        <taxon>Actinomycetes</taxon>
        <taxon>Micrococcales</taxon>
        <taxon>Intrasporangiaceae</taxon>
        <taxon>Marihabitans</taxon>
    </lineage>
</organism>
<keyword evidence="4" id="KW-1185">Reference proteome</keyword>
<dbReference type="OrthoDB" id="117402at2"/>
<dbReference type="GO" id="GO:0016853">
    <property type="term" value="F:isomerase activity"/>
    <property type="evidence" value="ECO:0007669"/>
    <property type="project" value="UniProtKB-KW"/>
</dbReference>
<proteinExistence type="inferred from homology"/>
<reference evidence="3 4" key="1">
    <citation type="submission" date="2019-06" db="EMBL/GenBank/DDBJ databases">
        <title>Sequencing the genomes of 1000 actinobacteria strains.</title>
        <authorList>
            <person name="Klenk H.-P."/>
        </authorList>
    </citation>
    <scope>NUCLEOTIDE SEQUENCE [LARGE SCALE GENOMIC DNA]</scope>
    <source>
        <strain evidence="3 4">DSM 18935</strain>
    </source>
</reference>
<dbReference type="AlphaFoldDB" id="A0A560WDN4"/>
<evidence type="ECO:0000259" key="2">
    <source>
        <dbReference type="PROSITE" id="PS51352"/>
    </source>
</evidence>
<dbReference type="Gene3D" id="3.40.30.10">
    <property type="entry name" value="Glutaredoxin"/>
    <property type="match status" value="1"/>
</dbReference>
<evidence type="ECO:0000313" key="4">
    <source>
        <dbReference type="Proteomes" id="UP000315628"/>
    </source>
</evidence>